<name>A0A9Q3ACA8_9PSED</name>
<comment type="caution">
    <text evidence="4">The sequence shown here is derived from an EMBL/GenBank/DDBJ whole genome shotgun (WGS) entry which is preliminary data.</text>
</comment>
<dbReference type="Pfam" id="PF13411">
    <property type="entry name" value="MerR_1"/>
    <property type="match status" value="1"/>
</dbReference>
<dbReference type="PROSITE" id="PS50937">
    <property type="entry name" value="HTH_MERR_2"/>
    <property type="match status" value="1"/>
</dbReference>
<protein>
    <submittedName>
        <fullName evidence="4">MerR family transcriptional regulator</fullName>
    </submittedName>
</protein>
<dbReference type="Pfam" id="PF02607">
    <property type="entry name" value="B12-binding_2"/>
    <property type="match status" value="1"/>
</dbReference>
<evidence type="ECO:0000256" key="2">
    <source>
        <dbReference type="ARBA" id="ARBA00023163"/>
    </source>
</evidence>
<reference evidence="4" key="2">
    <citation type="journal article" date="2023" name="Plant Pathol.">
        <title>Dismantling and reorganizing Pseudomonas marginalis sensu#lato.</title>
        <authorList>
            <person name="Sawada H."/>
            <person name="Fujikawa T."/>
            <person name="Satou M."/>
        </authorList>
    </citation>
    <scope>NUCLEOTIDE SEQUENCE</scope>
    <source>
        <strain evidence="4">MAFF 301350</strain>
    </source>
</reference>
<dbReference type="EMBL" id="JAHTBI010000037">
    <property type="protein sequence ID" value="MBV6287522.1"/>
    <property type="molecule type" value="Genomic_DNA"/>
</dbReference>
<evidence type="ECO:0000256" key="1">
    <source>
        <dbReference type="ARBA" id="ARBA00023015"/>
    </source>
</evidence>
<sequence length="292" mass="33177">MPSEHDLLPIREVTRLTGVNPVTLRAWERRYGLVVPHRTSKGHRLYSAEHVHCIRQILHWLNRGIAVSQVKPLLQAASDARPPDQSDDWQVLRTQLIDSIAELAERRLDQQFNQAMALYPVCTLCEQLILPLLEQLEVRWHGHNAARMEQVFFHSWLRSKLGVRVYHNNRQLSGAPILLINASPLPFDPQLWLCAWLASDAGCPVEVFDWPVPPRELALTIQRLRPCMLMMCLNTVVDTRDLLRNLSVIDVPTLLVGSAVTLHQQALQDQLTGLHPVRSAVSPLAVLKHLPS</sequence>
<dbReference type="InterPro" id="IPR047057">
    <property type="entry name" value="MerR_fam"/>
</dbReference>
<dbReference type="InterPro" id="IPR003759">
    <property type="entry name" value="Cbl-bd_cap"/>
</dbReference>
<reference evidence="4" key="1">
    <citation type="journal article" date="2022" name="Int. J. Syst. Evol. Microbiol.">
        <title>Pseudomonas aegrilactucae sp. nov. and Pseudomonas morbosilactucae sp. nov., pathogens causing bacterial rot of lettuce in Japan.</title>
        <authorList>
            <person name="Sawada H."/>
            <person name="Fujikawa T."/>
            <person name="Satou M."/>
        </authorList>
    </citation>
    <scope>NUCLEOTIDE SEQUENCE</scope>
    <source>
        <strain evidence="4">MAFF 301350</strain>
    </source>
</reference>
<dbReference type="RefSeq" id="WP_217975568.1">
    <property type="nucleotide sequence ID" value="NZ_JAHTBI010000037.1"/>
</dbReference>
<evidence type="ECO:0000313" key="4">
    <source>
        <dbReference type="EMBL" id="MBV6287522.1"/>
    </source>
</evidence>
<dbReference type="CDD" id="cd01104">
    <property type="entry name" value="HTH_MlrA-CarA"/>
    <property type="match status" value="1"/>
</dbReference>
<dbReference type="AlphaFoldDB" id="A0A9Q3ACA8"/>
<organism evidence="4 5">
    <name type="scientific">Pseudomonas aegrilactucae</name>
    <dbReference type="NCBI Taxonomy" id="2854028"/>
    <lineage>
        <taxon>Bacteria</taxon>
        <taxon>Pseudomonadati</taxon>
        <taxon>Pseudomonadota</taxon>
        <taxon>Gammaproteobacteria</taxon>
        <taxon>Pseudomonadales</taxon>
        <taxon>Pseudomonadaceae</taxon>
        <taxon>Pseudomonas</taxon>
    </lineage>
</organism>
<dbReference type="SMART" id="SM00422">
    <property type="entry name" value="HTH_MERR"/>
    <property type="match status" value="1"/>
</dbReference>
<dbReference type="InterPro" id="IPR000551">
    <property type="entry name" value="MerR-type_HTH_dom"/>
</dbReference>
<keyword evidence="1" id="KW-0805">Transcription regulation</keyword>
<evidence type="ECO:0000259" key="3">
    <source>
        <dbReference type="PROSITE" id="PS50937"/>
    </source>
</evidence>
<dbReference type="GO" id="GO:0003700">
    <property type="term" value="F:DNA-binding transcription factor activity"/>
    <property type="evidence" value="ECO:0007669"/>
    <property type="project" value="InterPro"/>
</dbReference>
<dbReference type="PANTHER" id="PTHR30204:SF67">
    <property type="entry name" value="HTH-TYPE TRANSCRIPTIONAL REGULATOR MLRA-RELATED"/>
    <property type="match status" value="1"/>
</dbReference>
<keyword evidence="5" id="KW-1185">Reference proteome</keyword>
<evidence type="ECO:0000313" key="5">
    <source>
        <dbReference type="Proteomes" id="UP001106592"/>
    </source>
</evidence>
<accession>A0A9Q3ACA8</accession>
<keyword evidence="2" id="KW-0804">Transcription</keyword>
<dbReference type="GO" id="GO:0003677">
    <property type="term" value="F:DNA binding"/>
    <property type="evidence" value="ECO:0007669"/>
    <property type="project" value="InterPro"/>
</dbReference>
<gene>
    <name evidence="4" type="ORF">KUO17_10870</name>
</gene>
<dbReference type="PANTHER" id="PTHR30204">
    <property type="entry name" value="REDOX-CYCLING DRUG-SENSING TRANSCRIPTIONAL ACTIVATOR SOXR"/>
    <property type="match status" value="1"/>
</dbReference>
<dbReference type="Proteomes" id="UP001106592">
    <property type="component" value="Unassembled WGS sequence"/>
</dbReference>
<proteinExistence type="predicted"/>
<feature type="domain" description="HTH merR-type" evidence="3">
    <location>
        <begin position="7"/>
        <end position="76"/>
    </location>
</feature>